<dbReference type="AlphaFoldDB" id="A0A5C6TTN4"/>
<protein>
    <submittedName>
        <fullName evidence="3">Uncharacterized protein</fullName>
    </submittedName>
</protein>
<name>A0A5C6TTN4_9SPHN</name>
<accession>A0A5C6TTN4</accession>
<evidence type="ECO:0000256" key="2">
    <source>
        <dbReference type="SAM" id="SignalP"/>
    </source>
</evidence>
<proteinExistence type="predicted"/>
<feature type="signal peptide" evidence="2">
    <location>
        <begin position="1"/>
        <end position="21"/>
    </location>
</feature>
<comment type="caution">
    <text evidence="3">The sequence shown here is derived from an EMBL/GenBank/DDBJ whole genome shotgun (WGS) entry which is preliminary data.</text>
</comment>
<dbReference type="EMBL" id="VOQQ01000001">
    <property type="protein sequence ID" value="TXC63579.1"/>
    <property type="molecule type" value="Genomic_DNA"/>
</dbReference>
<keyword evidence="4" id="KW-1185">Reference proteome</keyword>
<evidence type="ECO:0000256" key="1">
    <source>
        <dbReference type="SAM" id="MobiDB-lite"/>
    </source>
</evidence>
<dbReference type="RefSeq" id="WP_147042985.1">
    <property type="nucleotide sequence ID" value="NZ_BAABIR010000003.1"/>
</dbReference>
<sequence length="119" mass="12600">MKLRLCMAALAACAVSTGAAAQNVTERDLVGRWAERGNCRDWMAYNADGTWTRADGSGGEWALQGNTLTASVNGGNGAGTATVRKLPDGSINRTASFDGHTDHLTRCAVPPRRPAGRRR</sequence>
<dbReference type="Proteomes" id="UP000321249">
    <property type="component" value="Unassembled WGS sequence"/>
</dbReference>
<reference evidence="3 4" key="1">
    <citation type="journal article" date="2015" name="J. Microbiol.">
        <title>Sphingosinicella ginsenosidimutans sp. nov., with ginsenoside converting activity.</title>
        <authorList>
            <person name="Kim J.K."/>
            <person name="Kang M.S."/>
            <person name="Park S.C."/>
            <person name="Kim K.M."/>
            <person name="Choi K."/>
            <person name="Yoon M.H."/>
            <person name="Im W.T."/>
        </authorList>
    </citation>
    <scope>NUCLEOTIDE SEQUENCE [LARGE SCALE GENOMIC DNA]</scope>
    <source>
        <strain evidence="3 4">BS-11</strain>
    </source>
</reference>
<evidence type="ECO:0000313" key="3">
    <source>
        <dbReference type="EMBL" id="TXC63579.1"/>
    </source>
</evidence>
<feature type="region of interest" description="Disordered" evidence="1">
    <location>
        <begin position="94"/>
        <end position="119"/>
    </location>
</feature>
<evidence type="ECO:0000313" key="4">
    <source>
        <dbReference type="Proteomes" id="UP000321249"/>
    </source>
</evidence>
<feature type="chain" id="PRO_5022999604" evidence="2">
    <location>
        <begin position="22"/>
        <end position="119"/>
    </location>
</feature>
<keyword evidence="2" id="KW-0732">Signal</keyword>
<gene>
    <name evidence="3" type="ORF">FRZ32_07825</name>
</gene>
<organism evidence="3 4">
    <name type="scientific">Allosphingosinicella ginsenosidimutans</name>
    <dbReference type="NCBI Taxonomy" id="1176539"/>
    <lineage>
        <taxon>Bacteria</taxon>
        <taxon>Pseudomonadati</taxon>
        <taxon>Pseudomonadota</taxon>
        <taxon>Alphaproteobacteria</taxon>
        <taxon>Sphingomonadales</taxon>
        <taxon>Sphingomonadaceae</taxon>
        <taxon>Allosphingosinicella</taxon>
    </lineage>
</organism>